<dbReference type="EMBL" id="BONY01000087">
    <property type="protein sequence ID" value="GIH10209.1"/>
    <property type="molecule type" value="Genomic_DNA"/>
</dbReference>
<accession>A0A8J3VK88</accession>
<feature type="transmembrane region" description="Helical" evidence="1">
    <location>
        <begin position="12"/>
        <end position="37"/>
    </location>
</feature>
<gene>
    <name evidence="2" type="ORF">Rhe02_82760</name>
</gene>
<comment type="caution">
    <text evidence="2">The sequence shown here is derived from an EMBL/GenBank/DDBJ whole genome shotgun (WGS) entry which is preliminary data.</text>
</comment>
<protein>
    <submittedName>
        <fullName evidence="2">Uncharacterized protein</fullName>
    </submittedName>
</protein>
<keyword evidence="1" id="KW-1133">Transmembrane helix</keyword>
<reference evidence="2" key="1">
    <citation type="submission" date="2021-01" db="EMBL/GenBank/DDBJ databases">
        <title>Whole genome shotgun sequence of Rhizocola hellebori NBRC 109834.</title>
        <authorList>
            <person name="Komaki H."/>
            <person name="Tamura T."/>
        </authorList>
    </citation>
    <scope>NUCLEOTIDE SEQUENCE</scope>
    <source>
        <strain evidence="2">NBRC 109834</strain>
    </source>
</reference>
<dbReference type="AlphaFoldDB" id="A0A8J3VK88"/>
<keyword evidence="1" id="KW-0812">Transmembrane</keyword>
<evidence type="ECO:0000256" key="1">
    <source>
        <dbReference type="SAM" id="Phobius"/>
    </source>
</evidence>
<keyword evidence="1" id="KW-0472">Membrane</keyword>
<organism evidence="2 3">
    <name type="scientific">Rhizocola hellebori</name>
    <dbReference type="NCBI Taxonomy" id="1392758"/>
    <lineage>
        <taxon>Bacteria</taxon>
        <taxon>Bacillati</taxon>
        <taxon>Actinomycetota</taxon>
        <taxon>Actinomycetes</taxon>
        <taxon>Micromonosporales</taxon>
        <taxon>Micromonosporaceae</taxon>
        <taxon>Rhizocola</taxon>
    </lineage>
</organism>
<keyword evidence="3" id="KW-1185">Reference proteome</keyword>
<evidence type="ECO:0000313" key="3">
    <source>
        <dbReference type="Proteomes" id="UP000612899"/>
    </source>
</evidence>
<proteinExistence type="predicted"/>
<sequence length="209" mass="22252">MSPVPSSRKNLWITWTVVVALLLCLGGTGAGATLYWLHHRSTAEAEPAPPRTGKVTLVAPEMLGARPKNSDAAMNHALEEMKQALGGNAAGGLGEHVAAGYGDTQRDQLMVVAFPVDNADVSAFQFDLMFSFIGAATDGKVSNTVEVDPGALGGIARCGDLTLQDSDATTAVCLWMDEFSLGLVFWDSTTAERAKLEFIGIREQIERKN</sequence>
<dbReference type="Proteomes" id="UP000612899">
    <property type="component" value="Unassembled WGS sequence"/>
</dbReference>
<evidence type="ECO:0000313" key="2">
    <source>
        <dbReference type="EMBL" id="GIH10209.1"/>
    </source>
</evidence>
<name>A0A8J3VK88_9ACTN</name>